<keyword evidence="2" id="KW-0805">Transcription regulation</keyword>
<dbReference type="Pfam" id="PF03466">
    <property type="entry name" value="LysR_substrate"/>
    <property type="match status" value="1"/>
</dbReference>
<dbReference type="OrthoDB" id="570111at2"/>
<keyword evidence="3" id="KW-0238">DNA-binding</keyword>
<dbReference type="GO" id="GO:0003700">
    <property type="term" value="F:DNA-binding transcription factor activity"/>
    <property type="evidence" value="ECO:0007669"/>
    <property type="project" value="InterPro"/>
</dbReference>
<proteinExistence type="inferred from homology"/>
<evidence type="ECO:0000313" key="7">
    <source>
        <dbReference type="Proteomes" id="UP000182894"/>
    </source>
</evidence>
<evidence type="ECO:0000256" key="2">
    <source>
        <dbReference type="ARBA" id="ARBA00023015"/>
    </source>
</evidence>
<dbReference type="STRING" id="89065.SAMN05216605_101179"/>
<dbReference type="Gene3D" id="1.10.10.10">
    <property type="entry name" value="Winged helix-like DNA-binding domain superfamily/Winged helix DNA-binding domain"/>
    <property type="match status" value="1"/>
</dbReference>
<comment type="similarity">
    <text evidence="1">Belongs to the LysR transcriptional regulatory family.</text>
</comment>
<dbReference type="Pfam" id="PF00126">
    <property type="entry name" value="HTH_1"/>
    <property type="match status" value="1"/>
</dbReference>
<keyword evidence="7" id="KW-1185">Reference proteome</keyword>
<dbReference type="Proteomes" id="UP000182894">
    <property type="component" value="Unassembled WGS sequence"/>
</dbReference>
<dbReference type="InterPro" id="IPR005119">
    <property type="entry name" value="LysR_subst-bd"/>
</dbReference>
<dbReference type="PANTHER" id="PTHR30579:SF3">
    <property type="entry name" value="TRANSCRIPTIONAL REGULATORY PROTEIN"/>
    <property type="match status" value="1"/>
</dbReference>
<gene>
    <name evidence="6" type="ORF">SAMN05216605_101179</name>
</gene>
<dbReference type="InterPro" id="IPR036388">
    <property type="entry name" value="WH-like_DNA-bd_sf"/>
</dbReference>
<dbReference type="RefSeq" id="WP_074749522.1">
    <property type="nucleotide sequence ID" value="NZ_FNCO01000001.1"/>
</dbReference>
<protein>
    <submittedName>
        <fullName evidence="6">Transcriptional regulator, LysR family</fullName>
    </submittedName>
</protein>
<dbReference type="SUPFAM" id="SSF53850">
    <property type="entry name" value="Periplasmic binding protein-like II"/>
    <property type="match status" value="1"/>
</dbReference>
<evidence type="ECO:0000259" key="5">
    <source>
        <dbReference type="PROSITE" id="PS50931"/>
    </source>
</evidence>
<dbReference type="SUPFAM" id="SSF46785">
    <property type="entry name" value="Winged helix' DNA-binding domain"/>
    <property type="match status" value="1"/>
</dbReference>
<dbReference type="EMBL" id="FNCO01000001">
    <property type="protein sequence ID" value="SDG11364.1"/>
    <property type="molecule type" value="Genomic_DNA"/>
</dbReference>
<organism evidence="6 7">
    <name type="scientific">Pseudomonas abietaniphila</name>
    <dbReference type="NCBI Taxonomy" id="89065"/>
    <lineage>
        <taxon>Bacteria</taxon>
        <taxon>Pseudomonadati</taxon>
        <taxon>Pseudomonadota</taxon>
        <taxon>Gammaproteobacteria</taxon>
        <taxon>Pseudomonadales</taxon>
        <taxon>Pseudomonadaceae</taxon>
        <taxon>Pseudomonas</taxon>
    </lineage>
</organism>
<dbReference type="PANTHER" id="PTHR30579">
    <property type="entry name" value="TRANSCRIPTIONAL REGULATOR"/>
    <property type="match status" value="1"/>
</dbReference>
<evidence type="ECO:0000313" key="6">
    <source>
        <dbReference type="EMBL" id="SDG11364.1"/>
    </source>
</evidence>
<dbReference type="InterPro" id="IPR050176">
    <property type="entry name" value="LTTR"/>
</dbReference>
<sequence length="294" mass="32361">MTDQKRTDLDWQDVRIFLALARCGSLSAAARMLSVNHATIARRLHALEETLGEKLVERRPDGYALTLAGTHALEAASDMEQAAQVLSRGRQDGTPSGLVRISASPGLAGSFLISRLPALTARYPKLDIDLSPALRSISLDRREADIAIRFDKPKDGDIIARPMVEVGYGFYGTEEACRSFEAAGNLVLIGFNEADGYLTQEKWVARHFPRARIAFRAKDQALHAIAARSGIGLALIPHYIGRADSALRVCDLGAVRSSREVFLLTRSRDRKDASIRVVADEVADMFEQERDLFV</sequence>
<evidence type="ECO:0000256" key="3">
    <source>
        <dbReference type="ARBA" id="ARBA00023125"/>
    </source>
</evidence>
<reference evidence="7" key="1">
    <citation type="submission" date="2016-10" db="EMBL/GenBank/DDBJ databases">
        <authorList>
            <person name="Varghese N."/>
            <person name="Submissions S."/>
        </authorList>
    </citation>
    <scope>NUCLEOTIDE SEQUENCE [LARGE SCALE GENOMIC DNA]</scope>
    <source>
        <strain evidence="7">ATCC 700689</strain>
    </source>
</reference>
<feature type="domain" description="HTH lysR-type" evidence="5">
    <location>
        <begin position="9"/>
        <end position="66"/>
    </location>
</feature>
<dbReference type="AlphaFoldDB" id="A0A1G7RL24"/>
<dbReference type="PROSITE" id="PS50931">
    <property type="entry name" value="HTH_LYSR"/>
    <property type="match status" value="1"/>
</dbReference>
<accession>A0A1G7RL24</accession>
<name>A0A1G7RL24_9PSED</name>
<dbReference type="InterPro" id="IPR036390">
    <property type="entry name" value="WH_DNA-bd_sf"/>
</dbReference>
<dbReference type="GO" id="GO:0003677">
    <property type="term" value="F:DNA binding"/>
    <property type="evidence" value="ECO:0007669"/>
    <property type="project" value="UniProtKB-KW"/>
</dbReference>
<dbReference type="Gene3D" id="3.40.190.290">
    <property type="match status" value="1"/>
</dbReference>
<dbReference type="InterPro" id="IPR000847">
    <property type="entry name" value="LysR_HTH_N"/>
</dbReference>
<keyword evidence="4" id="KW-0804">Transcription</keyword>
<evidence type="ECO:0000256" key="4">
    <source>
        <dbReference type="ARBA" id="ARBA00023163"/>
    </source>
</evidence>
<evidence type="ECO:0000256" key="1">
    <source>
        <dbReference type="ARBA" id="ARBA00009437"/>
    </source>
</evidence>